<dbReference type="Gene3D" id="3.40.50.720">
    <property type="entry name" value="NAD(P)-binding Rossmann-like Domain"/>
    <property type="match status" value="1"/>
</dbReference>
<dbReference type="EMBL" id="JALJOR010000005">
    <property type="protein sequence ID" value="KAK9817293.1"/>
    <property type="molecule type" value="Genomic_DNA"/>
</dbReference>
<gene>
    <name evidence="2" type="ORF">WJX72_012294</name>
</gene>
<dbReference type="AlphaFoldDB" id="A0AAW1Q4R2"/>
<dbReference type="Proteomes" id="UP001489004">
    <property type="component" value="Unassembled WGS sequence"/>
</dbReference>
<evidence type="ECO:0000313" key="3">
    <source>
        <dbReference type="Proteomes" id="UP001489004"/>
    </source>
</evidence>
<protein>
    <recommendedName>
        <fullName evidence="1">NAD(P)-binding domain-containing protein</fullName>
    </recommendedName>
</protein>
<dbReference type="PANTHER" id="PTHR15020">
    <property type="entry name" value="FLAVIN REDUCTASE-RELATED"/>
    <property type="match status" value="1"/>
</dbReference>
<sequence>MALDTAEAVDNKGVGNIASAALQAGAKRVLLVSSIFVTKRRRFNPLRMLLNSMIWGMMDQKLQGEDLLRGSGLSYTVVRPSGLYNGPGGQHKLLVGQGDELSGRVSRADVADVCIAALRLPQAHNVTMEVIQGAKELDQPGQLDSLFTGLKADT</sequence>
<dbReference type="InterPro" id="IPR036291">
    <property type="entry name" value="NAD(P)-bd_dom_sf"/>
</dbReference>
<dbReference type="InterPro" id="IPR016040">
    <property type="entry name" value="NAD(P)-bd_dom"/>
</dbReference>
<dbReference type="Pfam" id="PF13460">
    <property type="entry name" value="NAD_binding_10"/>
    <property type="match status" value="1"/>
</dbReference>
<name>A0AAW1Q4R2_9CHLO</name>
<feature type="domain" description="NAD(P)-binding" evidence="1">
    <location>
        <begin position="8"/>
        <end position="119"/>
    </location>
</feature>
<evidence type="ECO:0000259" key="1">
    <source>
        <dbReference type="Pfam" id="PF13460"/>
    </source>
</evidence>
<dbReference type="SUPFAM" id="SSF51735">
    <property type="entry name" value="NAD(P)-binding Rossmann-fold domains"/>
    <property type="match status" value="1"/>
</dbReference>
<comment type="caution">
    <text evidence="2">The sequence shown here is derived from an EMBL/GenBank/DDBJ whole genome shotgun (WGS) entry which is preliminary data.</text>
</comment>
<accession>A0AAW1Q4R2</accession>
<dbReference type="PANTHER" id="PTHR15020:SF11">
    <property type="entry name" value="OS06G0360300 PROTEIN"/>
    <property type="match status" value="1"/>
</dbReference>
<keyword evidence="3" id="KW-1185">Reference proteome</keyword>
<proteinExistence type="predicted"/>
<evidence type="ECO:0000313" key="2">
    <source>
        <dbReference type="EMBL" id="KAK9817293.1"/>
    </source>
</evidence>
<reference evidence="2 3" key="1">
    <citation type="journal article" date="2024" name="Nat. Commun.">
        <title>Phylogenomics reveals the evolutionary origins of lichenization in chlorophyte algae.</title>
        <authorList>
            <person name="Puginier C."/>
            <person name="Libourel C."/>
            <person name="Otte J."/>
            <person name="Skaloud P."/>
            <person name="Haon M."/>
            <person name="Grisel S."/>
            <person name="Petersen M."/>
            <person name="Berrin J.G."/>
            <person name="Delaux P.M."/>
            <person name="Dal Grande F."/>
            <person name="Keller J."/>
        </authorList>
    </citation>
    <scope>NUCLEOTIDE SEQUENCE [LARGE SCALE GENOMIC DNA]</scope>
    <source>
        <strain evidence="2 3">SAG 2043</strain>
    </source>
</reference>
<organism evidence="2 3">
    <name type="scientific">[Myrmecia] bisecta</name>
    <dbReference type="NCBI Taxonomy" id="41462"/>
    <lineage>
        <taxon>Eukaryota</taxon>
        <taxon>Viridiplantae</taxon>
        <taxon>Chlorophyta</taxon>
        <taxon>core chlorophytes</taxon>
        <taxon>Trebouxiophyceae</taxon>
        <taxon>Trebouxiales</taxon>
        <taxon>Trebouxiaceae</taxon>
        <taxon>Myrmecia</taxon>
    </lineage>
</organism>